<organism evidence="3 4">
    <name type="scientific">Sinanodonta woodiana</name>
    <name type="common">Chinese pond mussel</name>
    <name type="synonym">Anodonta woodiana</name>
    <dbReference type="NCBI Taxonomy" id="1069815"/>
    <lineage>
        <taxon>Eukaryota</taxon>
        <taxon>Metazoa</taxon>
        <taxon>Spiralia</taxon>
        <taxon>Lophotrochozoa</taxon>
        <taxon>Mollusca</taxon>
        <taxon>Bivalvia</taxon>
        <taxon>Autobranchia</taxon>
        <taxon>Heteroconchia</taxon>
        <taxon>Palaeoheterodonta</taxon>
        <taxon>Unionida</taxon>
        <taxon>Unionoidea</taxon>
        <taxon>Unionidae</taxon>
        <taxon>Unioninae</taxon>
        <taxon>Sinanodonta</taxon>
    </lineage>
</organism>
<feature type="compositionally biased region" description="Basic and acidic residues" evidence="2">
    <location>
        <begin position="268"/>
        <end position="288"/>
    </location>
</feature>
<evidence type="ECO:0000313" key="3">
    <source>
        <dbReference type="EMBL" id="KAL3857860.1"/>
    </source>
</evidence>
<reference evidence="3 4" key="1">
    <citation type="submission" date="2024-11" db="EMBL/GenBank/DDBJ databases">
        <title>Chromosome-level genome assembly of the freshwater bivalve Anodonta woodiana.</title>
        <authorList>
            <person name="Chen X."/>
        </authorList>
    </citation>
    <scope>NUCLEOTIDE SEQUENCE [LARGE SCALE GENOMIC DNA]</scope>
    <source>
        <strain evidence="3">MN2024</strain>
        <tissue evidence="3">Gills</tissue>
    </source>
</reference>
<gene>
    <name evidence="3" type="ORF">ACJMK2_012490</name>
</gene>
<evidence type="ECO:0000313" key="4">
    <source>
        <dbReference type="Proteomes" id="UP001634394"/>
    </source>
</evidence>
<sequence>MAESPVPPGAIQLYYLANKKQQQMEEDINTAKMKYHCKMYKLGKIRECMVNHPLNSAVKDEKLKRKYDLYSEKADNLKQKYLALLSEERDGRESYIANINEAKKQFAWFERSRRLVIKSALKKYATILDILNNEREEHKRILLEVRNSLARMDVNLETKTLTQKHLMKCQFPVYEELDESVYKSSSPSLSLKVIRGSLLRWKKSWFRKKGAQNELFPETFASEDIQRNVLPDKDDSGHITYRNKRDGHLQKVVSDGQGEVSTSESESDPSKCQETKSAESAKDDREVQDNTNLPADKTCQGEKNE</sequence>
<dbReference type="AlphaFoldDB" id="A0ABD3VBE6"/>
<dbReference type="Gene3D" id="1.20.1270.60">
    <property type="entry name" value="Arfaptin homology (AH) domain/BAR domain"/>
    <property type="match status" value="1"/>
</dbReference>
<evidence type="ECO:0000256" key="2">
    <source>
        <dbReference type="SAM" id="MobiDB-lite"/>
    </source>
</evidence>
<dbReference type="SUPFAM" id="SSF103657">
    <property type="entry name" value="BAR/IMD domain-like"/>
    <property type="match status" value="1"/>
</dbReference>
<proteinExistence type="predicted"/>
<protein>
    <submittedName>
        <fullName evidence="3">Uncharacterized protein</fullName>
    </submittedName>
</protein>
<feature type="region of interest" description="Disordered" evidence="2">
    <location>
        <begin position="253"/>
        <end position="305"/>
    </location>
</feature>
<keyword evidence="1" id="KW-0175">Coiled coil</keyword>
<dbReference type="Proteomes" id="UP001634394">
    <property type="component" value="Unassembled WGS sequence"/>
</dbReference>
<accession>A0ABD3VBE6</accession>
<feature type="coiled-coil region" evidence="1">
    <location>
        <begin position="60"/>
        <end position="87"/>
    </location>
</feature>
<comment type="caution">
    <text evidence="3">The sequence shown here is derived from an EMBL/GenBank/DDBJ whole genome shotgun (WGS) entry which is preliminary data.</text>
</comment>
<dbReference type="InterPro" id="IPR027267">
    <property type="entry name" value="AH/BAR_dom_sf"/>
</dbReference>
<keyword evidence="4" id="KW-1185">Reference proteome</keyword>
<evidence type="ECO:0000256" key="1">
    <source>
        <dbReference type="SAM" id="Coils"/>
    </source>
</evidence>
<name>A0ABD3VBE6_SINWO</name>
<dbReference type="EMBL" id="JBJQND010000013">
    <property type="protein sequence ID" value="KAL3857860.1"/>
    <property type="molecule type" value="Genomic_DNA"/>
</dbReference>